<dbReference type="InterPro" id="IPR031799">
    <property type="entry name" value="Znf-C2H2_ribbon"/>
</dbReference>
<keyword evidence="1" id="KW-0862">Zinc</keyword>
<dbReference type="GO" id="GO:0008270">
    <property type="term" value="F:zinc ion binding"/>
    <property type="evidence" value="ECO:0007669"/>
    <property type="project" value="UniProtKB-KW"/>
</dbReference>
<dbReference type="EMBL" id="JAUCMX010000011">
    <property type="protein sequence ID" value="KAK3530866.1"/>
    <property type="molecule type" value="Genomic_DNA"/>
</dbReference>
<feature type="compositionally biased region" description="Low complexity" evidence="2">
    <location>
        <begin position="461"/>
        <end position="472"/>
    </location>
</feature>
<dbReference type="Pfam" id="PF15909">
    <property type="entry name" value="zf-C2H2_8"/>
    <property type="match status" value="1"/>
</dbReference>
<name>A0AAE0V2E5_9TELE</name>
<dbReference type="AlphaFoldDB" id="A0AAE0V2E5"/>
<dbReference type="InterPro" id="IPR013087">
    <property type="entry name" value="Znf_C2H2_type"/>
</dbReference>
<dbReference type="PANTHER" id="PTHR21695">
    <property type="entry name" value="ZINC FINGER PROTEIN 414"/>
    <property type="match status" value="1"/>
</dbReference>
<dbReference type="PROSITE" id="PS50157">
    <property type="entry name" value="ZINC_FINGER_C2H2_2"/>
    <property type="match status" value="1"/>
</dbReference>
<feature type="region of interest" description="Disordered" evidence="2">
    <location>
        <begin position="461"/>
        <end position="483"/>
    </location>
</feature>
<reference evidence="4" key="1">
    <citation type="submission" date="2023-06" db="EMBL/GenBank/DDBJ databases">
        <title>Male Hemibagrus guttatus genome.</title>
        <authorList>
            <person name="Bian C."/>
        </authorList>
    </citation>
    <scope>NUCLEOTIDE SEQUENCE</scope>
    <source>
        <strain evidence="4">Male_cb2023</strain>
        <tissue evidence="4">Muscle</tissue>
    </source>
</reference>
<feature type="compositionally biased region" description="Pro residues" evidence="2">
    <location>
        <begin position="141"/>
        <end position="152"/>
    </location>
</feature>
<feature type="domain" description="C2H2-type" evidence="3">
    <location>
        <begin position="43"/>
        <end position="67"/>
    </location>
</feature>
<evidence type="ECO:0000313" key="4">
    <source>
        <dbReference type="EMBL" id="KAK3530866.1"/>
    </source>
</evidence>
<gene>
    <name evidence="4" type="ORF">QTP70_003628</name>
</gene>
<proteinExistence type="predicted"/>
<dbReference type="Gene3D" id="1.20.1270.290">
    <property type="match status" value="1"/>
</dbReference>
<evidence type="ECO:0000313" key="5">
    <source>
        <dbReference type="Proteomes" id="UP001274896"/>
    </source>
</evidence>
<evidence type="ECO:0000256" key="2">
    <source>
        <dbReference type="SAM" id="MobiDB-lite"/>
    </source>
</evidence>
<evidence type="ECO:0000259" key="3">
    <source>
        <dbReference type="PROSITE" id="PS50157"/>
    </source>
</evidence>
<dbReference type="Gene3D" id="3.30.160.60">
    <property type="entry name" value="Classic Zinc Finger"/>
    <property type="match status" value="1"/>
</dbReference>
<feature type="region of interest" description="Disordered" evidence="2">
    <location>
        <begin position="369"/>
        <end position="428"/>
    </location>
</feature>
<feature type="compositionally biased region" description="Basic and acidic residues" evidence="2">
    <location>
        <begin position="388"/>
        <end position="402"/>
    </location>
</feature>
<dbReference type="Proteomes" id="UP001274896">
    <property type="component" value="Unassembled WGS sequence"/>
</dbReference>
<dbReference type="PANTHER" id="PTHR21695:SF0">
    <property type="entry name" value="ZINC FINGER PROTEIN 414"/>
    <property type="match status" value="1"/>
</dbReference>
<keyword evidence="5" id="KW-1185">Reference proteome</keyword>
<comment type="caution">
    <text evidence="4">The sequence shown here is derived from an EMBL/GenBank/DDBJ whole genome shotgun (WGS) entry which is preliminary data.</text>
</comment>
<accession>A0AAE0V2E5</accession>
<organism evidence="4 5">
    <name type="scientific">Hemibagrus guttatus</name>
    <dbReference type="NCBI Taxonomy" id="175788"/>
    <lineage>
        <taxon>Eukaryota</taxon>
        <taxon>Metazoa</taxon>
        <taxon>Chordata</taxon>
        <taxon>Craniata</taxon>
        <taxon>Vertebrata</taxon>
        <taxon>Euteleostomi</taxon>
        <taxon>Actinopterygii</taxon>
        <taxon>Neopterygii</taxon>
        <taxon>Teleostei</taxon>
        <taxon>Ostariophysi</taxon>
        <taxon>Siluriformes</taxon>
        <taxon>Bagridae</taxon>
        <taxon>Hemibagrus</taxon>
    </lineage>
</organism>
<sequence length="598" mass="66448">MEGCHLSCSFFNCKRTYNHPDALNNHLKDHHKIPAQSMPGKSFLCSTIGCEGSFTSMQQLMDHMRHHHKPNYFFLCESCRAKLRSYRTLLKHLQTCAKVAKSKAARMEGGPTPDPAFPGGDSDPPSTFLSVDESQQMESEPSPPPQAPPSSLAPPAESGAAFEAVKPQNQPDLPYNPFPPSLSPAPDPEPQCMPRVSLVSMVTPSPQTPPGSNAIWRKNQGQSFNSRILWEHTRGRYSCLQCGHSTPERKEMTAHIEGQHRSPGGKTNDTVCATLAWEEHQTVCCTYDLFLNQASNPAVSHLRHETLTFNNKKHKFHNKLGKPGGVMVVPEGTEMMPRAGEDYPMLSTTQLSAVSEHKKIKLHRAVKEPNKDRVGGVGKAYKLKREHRNSEKNSWEKEHDGGKSTLQLSSFSSSSSTSRKSIENHGKEECKTIARAAFKERKTTTKESKCGSGRQKSVWSISSTSCSSSSSDSEFEPLQMQSQGPLHSMVEHLPSDHADDDKSSEVETAIKSTSIIQASCLFMDSDAIEASYPHSQEVPTHISKKKTKNLKKTPDSCKRGKVLKRDKIGRAYTEELVDLHRRLMALRERNILQQGVNT</sequence>
<feature type="compositionally biased region" description="Basic residues" evidence="2">
    <location>
        <begin position="542"/>
        <end position="551"/>
    </location>
</feature>
<evidence type="ECO:0000256" key="1">
    <source>
        <dbReference type="PROSITE-ProRule" id="PRU00042"/>
    </source>
</evidence>
<dbReference type="InterPro" id="IPR039882">
    <property type="entry name" value="ZN414"/>
</dbReference>
<protein>
    <recommendedName>
        <fullName evidence="3">C2H2-type domain-containing protein</fullName>
    </recommendedName>
</protein>
<feature type="compositionally biased region" description="Low complexity" evidence="2">
    <location>
        <begin position="403"/>
        <end position="419"/>
    </location>
</feature>
<dbReference type="SMART" id="SM00355">
    <property type="entry name" value="ZnF_C2H2"/>
    <property type="match status" value="4"/>
</dbReference>
<feature type="region of interest" description="Disordered" evidence="2">
    <location>
        <begin position="103"/>
        <end position="190"/>
    </location>
</feature>
<keyword evidence="1" id="KW-0479">Metal-binding</keyword>
<feature type="compositionally biased region" description="Pro residues" evidence="2">
    <location>
        <begin position="174"/>
        <end position="190"/>
    </location>
</feature>
<keyword evidence="1" id="KW-0863">Zinc-finger</keyword>
<feature type="region of interest" description="Disordered" evidence="2">
    <location>
        <begin position="534"/>
        <end position="556"/>
    </location>
</feature>